<dbReference type="PATRIC" id="fig|1073571.4.peg.7175"/>
<dbReference type="RefSeq" id="WP_020434303.1">
    <property type="nucleotide sequence ID" value="NZ_AGBD01001966.1"/>
</dbReference>
<gene>
    <name evidence="1" type="ORF">PRIO_6712</name>
</gene>
<name>A0A0E4HEF5_9BACL</name>
<evidence type="ECO:0000313" key="1">
    <source>
        <dbReference type="EMBL" id="CQR59059.1"/>
    </source>
</evidence>
<dbReference type="KEGG" id="pri:PRIO_6712"/>
<reference evidence="2" key="1">
    <citation type="submission" date="2015-03" db="EMBL/GenBank/DDBJ databases">
        <authorList>
            <person name="Wibberg D."/>
        </authorList>
    </citation>
    <scope>NUCLEOTIDE SEQUENCE [LARGE SCALE GENOMIC DNA]</scope>
</reference>
<organism evidence="1 2">
    <name type="scientific">Paenibacillus riograndensis SBR5</name>
    <dbReference type="NCBI Taxonomy" id="1073571"/>
    <lineage>
        <taxon>Bacteria</taxon>
        <taxon>Bacillati</taxon>
        <taxon>Bacillota</taxon>
        <taxon>Bacilli</taxon>
        <taxon>Bacillales</taxon>
        <taxon>Paenibacillaceae</taxon>
        <taxon>Paenibacillus</taxon>
        <taxon>Paenibacillus sonchi group</taxon>
    </lineage>
</organism>
<proteinExistence type="predicted"/>
<dbReference type="HOGENOM" id="CLU_3219558_0_0_9"/>
<accession>A0A0E4HEF5</accession>
<dbReference type="AlphaFoldDB" id="A0A0E4HEF5"/>
<dbReference type="EMBL" id="LN831776">
    <property type="protein sequence ID" value="CQR59059.1"/>
    <property type="molecule type" value="Genomic_DNA"/>
</dbReference>
<protein>
    <submittedName>
        <fullName evidence="1">Uncharacterized protein</fullName>
    </submittedName>
</protein>
<evidence type="ECO:0000313" key="2">
    <source>
        <dbReference type="Proteomes" id="UP000033163"/>
    </source>
</evidence>
<dbReference type="Proteomes" id="UP000033163">
    <property type="component" value="Chromosome I"/>
</dbReference>
<sequence>MKREELYREIGLIDENLIEAAGHSNFIPFWQMIIKKSPMRLLLP</sequence>